<dbReference type="InterPro" id="IPR001304">
    <property type="entry name" value="C-type_lectin-like"/>
</dbReference>
<protein>
    <submittedName>
        <fullName evidence="5">CD209 antigen</fullName>
    </submittedName>
</protein>
<dbReference type="InterPro" id="IPR018378">
    <property type="entry name" value="C-type_lectin_CS"/>
</dbReference>
<organism evidence="4 5">
    <name type="scientific">Lates calcarifer</name>
    <name type="common">Barramundi</name>
    <name type="synonym">Holocentrus calcarifer</name>
    <dbReference type="NCBI Taxonomy" id="8187"/>
    <lineage>
        <taxon>Eukaryota</taxon>
        <taxon>Metazoa</taxon>
        <taxon>Chordata</taxon>
        <taxon>Craniata</taxon>
        <taxon>Vertebrata</taxon>
        <taxon>Euteleostomi</taxon>
        <taxon>Actinopterygii</taxon>
        <taxon>Neopterygii</taxon>
        <taxon>Teleostei</taxon>
        <taxon>Neoteleostei</taxon>
        <taxon>Acanthomorphata</taxon>
        <taxon>Carangaria</taxon>
        <taxon>Carangaria incertae sedis</taxon>
        <taxon>Centropomidae</taxon>
        <taxon>Lates</taxon>
    </lineage>
</organism>
<dbReference type="InterPro" id="IPR050111">
    <property type="entry name" value="C-type_lectin/snaclec_domain"/>
</dbReference>
<dbReference type="AlphaFoldDB" id="A0AAJ8BLE7"/>
<keyword evidence="2" id="KW-1133">Transmembrane helix</keyword>
<dbReference type="Gene3D" id="3.10.100.10">
    <property type="entry name" value="Mannose-Binding Protein A, subunit A"/>
    <property type="match status" value="1"/>
</dbReference>
<dbReference type="Pfam" id="PF00059">
    <property type="entry name" value="Lectin_C"/>
    <property type="match status" value="1"/>
</dbReference>
<gene>
    <name evidence="5" type="primary">LOC108892505</name>
</gene>
<evidence type="ECO:0000313" key="4">
    <source>
        <dbReference type="Proteomes" id="UP000694890"/>
    </source>
</evidence>
<dbReference type="SUPFAM" id="SSF56436">
    <property type="entry name" value="C-type lectin-like"/>
    <property type="match status" value="1"/>
</dbReference>
<proteinExistence type="predicted"/>
<feature type="transmembrane region" description="Helical" evidence="2">
    <location>
        <begin position="56"/>
        <end position="79"/>
    </location>
</feature>
<evidence type="ECO:0000256" key="2">
    <source>
        <dbReference type="SAM" id="Phobius"/>
    </source>
</evidence>
<evidence type="ECO:0000259" key="3">
    <source>
        <dbReference type="PROSITE" id="PS50041"/>
    </source>
</evidence>
<keyword evidence="2" id="KW-0812">Transmembrane</keyword>
<evidence type="ECO:0000313" key="5">
    <source>
        <dbReference type="RefSeq" id="XP_050934009.1"/>
    </source>
</evidence>
<feature type="domain" description="C-type lectin" evidence="3">
    <location>
        <begin position="172"/>
        <end position="302"/>
    </location>
</feature>
<keyword evidence="2" id="KW-0472">Membrane</keyword>
<dbReference type="RefSeq" id="XP_050934009.1">
    <property type="nucleotide sequence ID" value="XM_051078052.1"/>
</dbReference>
<dbReference type="PROSITE" id="PS50041">
    <property type="entry name" value="C_TYPE_LECTIN_2"/>
    <property type="match status" value="1"/>
</dbReference>
<dbReference type="KEGG" id="lcf:108892505"/>
<dbReference type="PROSITE" id="PS00615">
    <property type="entry name" value="C_TYPE_LECTIN_1"/>
    <property type="match status" value="1"/>
</dbReference>
<dbReference type="Proteomes" id="UP000694890">
    <property type="component" value="Linkage group LG19"/>
</dbReference>
<reference evidence="5" key="1">
    <citation type="submission" date="2025-08" db="UniProtKB">
        <authorList>
            <consortium name="RefSeq"/>
        </authorList>
    </citation>
    <scope>IDENTIFICATION</scope>
    <source>
        <tissue evidence="5">Brain</tissue>
    </source>
</reference>
<dbReference type="SMART" id="SM00034">
    <property type="entry name" value="CLECT"/>
    <property type="match status" value="1"/>
</dbReference>
<dbReference type="GeneID" id="108892505"/>
<dbReference type="InterPro" id="IPR016187">
    <property type="entry name" value="CTDL_fold"/>
</dbReference>
<evidence type="ECO:0000256" key="1">
    <source>
        <dbReference type="ARBA" id="ARBA00023157"/>
    </source>
</evidence>
<dbReference type="PANTHER" id="PTHR22803">
    <property type="entry name" value="MANNOSE, PHOSPHOLIPASE, LECTIN RECEPTOR RELATED"/>
    <property type="match status" value="1"/>
</dbReference>
<accession>A0AAJ8BLE7</accession>
<name>A0AAJ8BLE7_LATCA</name>
<dbReference type="InterPro" id="IPR016186">
    <property type="entry name" value="C-type_lectin-like/link_sf"/>
</dbReference>
<keyword evidence="1" id="KW-1015">Disulfide bond</keyword>
<sequence>MEDKENSGGTFDGATNKLICQEDFSTDEHLLYSNQEKQQVSMSMVRAESSLNHYRVLAVSLAVLAVVLLAVDIGLGVYYSKLTITDINSELAKLQATYNTTTQSKEEVRKQMARKISERQRTKYEIEHQIRRSKDYEELTNKIQKQIAVLNYHIPMMEEGCRQGCLPGWTFMNSACYFFALSQEISLRSWSRARWFCQRLGGDLAKIDTREKHLAVSEMINTYYDPSLFSEEEDTGFWIGLSDQKEEGNWKWPDETELTEGYWKNGAPINYGFEDCVATYHGKPYMAWDDIACHHDLRWICEMAPRSPLQRTSSAQLLRVTEPALQFLNPGLCSFHYSVSSYLPACLSSHTLYTSRSSPQPCLLPNPPPFSSPPSPLRFL</sequence>